<organism evidence="2 3">
    <name type="scientific">Salipiger bermudensis (strain DSM 26914 / JCM 13377 / KCTC 12554 / HTCC2601)</name>
    <name type="common">Pelagibaca bermudensis</name>
    <dbReference type="NCBI Taxonomy" id="314265"/>
    <lineage>
        <taxon>Bacteria</taxon>
        <taxon>Pseudomonadati</taxon>
        <taxon>Pseudomonadota</taxon>
        <taxon>Alphaproteobacteria</taxon>
        <taxon>Rhodobacterales</taxon>
        <taxon>Roseobacteraceae</taxon>
        <taxon>Salipiger</taxon>
    </lineage>
</organism>
<dbReference type="AlphaFoldDB" id="Q0FWN4"/>
<name>Q0FWN4_SALBH</name>
<gene>
    <name evidence="2" type="ORF">R2601_03058</name>
</gene>
<evidence type="ECO:0000313" key="3">
    <source>
        <dbReference type="Proteomes" id="UP000006230"/>
    </source>
</evidence>
<accession>Q0FWN4</accession>
<proteinExistence type="predicted"/>
<dbReference type="EMBL" id="AATQ01000001">
    <property type="protein sequence ID" value="EAU48518.1"/>
    <property type="molecule type" value="Genomic_DNA"/>
</dbReference>
<dbReference type="HOGENOM" id="CLU_3416932_0_0_5"/>
<comment type="caution">
    <text evidence="2">The sequence shown here is derived from an EMBL/GenBank/DDBJ whole genome shotgun (WGS) entry which is preliminary data.</text>
</comment>
<protein>
    <submittedName>
        <fullName evidence="2">Uncharacterized protein</fullName>
    </submittedName>
</protein>
<evidence type="ECO:0000256" key="1">
    <source>
        <dbReference type="SAM" id="MobiDB-lite"/>
    </source>
</evidence>
<reference evidence="2 3" key="1">
    <citation type="journal article" date="2010" name="J. Bacteriol.">
        <title>Genome sequences of Pelagibaca bermudensis HTCC2601T and Maritimibacter alkaliphilus HTCC2654T, the type strains of two marine Roseobacter genera.</title>
        <authorList>
            <person name="Thrash J.C."/>
            <person name="Cho J.C."/>
            <person name="Ferriera S."/>
            <person name="Johnson J."/>
            <person name="Vergin K.L."/>
            <person name="Giovannoni S.J."/>
        </authorList>
    </citation>
    <scope>NUCLEOTIDE SEQUENCE [LARGE SCALE GENOMIC DNA]</scope>
    <source>
        <strain evidence="3">DSM 26914 / JCM 13377 / KCTC 12554 / HTCC2601</strain>
    </source>
</reference>
<sequence length="26" mass="2957">MSYFRSLSCMRSEQASHGYASQDAPF</sequence>
<feature type="region of interest" description="Disordered" evidence="1">
    <location>
        <begin position="1"/>
        <end position="26"/>
    </location>
</feature>
<evidence type="ECO:0000313" key="2">
    <source>
        <dbReference type="EMBL" id="EAU48518.1"/>
    </source>
</evidence>
<dbReference type="Proteomes" id="UP000006230">
    <property type="component" value="Unassembled WGS sequence"/>
</dbReference>
<dbReference type="STRING" id="314265.R2601_03058"/>
<keyword evidence="3" id="KW-1185">Reference proteome</keyword>